<proteinExistence type="predicted"/>
<evidence type="ECO:0000313" key="3">
    <source>
        <dbReference type="Proteomes" id="UP000266262"/>
    </source>
</evidence>
<keyword evidence="3" id="KW-1185">Reference proteome</keyword>
<dbReference type="RefSeq" id="WP_119055882.1">
    <property type="nucleotide sequence ID" value="NZ_QWKU01000001.1"/>
</dbReference>
<evidence type="ECO:0000256" key="1">
    <source>
        <dbReference type="SAM" id="Phobius"/>
    </source>
</evidence>
<evidence type="ECO:0008006" key="4">
    <source>
        <dbReference type="Google" id="ProtNLM"/>
    </source>
</evidence>
<dbReference type="Proteomes" id="UP000266262">
    <property type="component" value="Unassembled WGS sequence"/>
</dbReference>
<protein>
    <recommendedName>
        <fullName evidence="4">DUF3139 domain-containing protein</fullName>
    </recommendedName>
</protein>
<reference evidence="2 3" key="1">
    <citation type="submission" date="2018-08" db="EMBL/GenBank/DDBJ databases">
        <title>Draft genome sequence of Dialister pneumosintes KCOM 1685.</title>
        <authorList>
            <person name="Kook J.-K."/>
            <person name="Park S.-N."/>
            <person name="Lim Y.K."/>
        </authorList>
    </citation>
    <scope>NUCLEOTIDE SEQUENCE [LARGE SCALE GENOMIC DNA]</scope>
    <source>
        <strain evidence="2 3">KCOM 1685</strain>
    </source>
</reference>
<organism evidence="2 3">
    <name type="scientific">Dialister pneumosintes</name>
    <dbReference type="NCBI Taxonomy" id="39950"/>
    <lineage>
        <taxon>Bacteria</taxon>
        <taxon>Bacillati</taxon>
        <taxon>Bacillota</taxon>
        <taxon>Negativicutes</taxon>
        <taxon>Veillonellales</taxon>
        <taxon>Veillonellaceae</taxon>
        <taxon>Dialister</taxon>
    </lineage>
</organism>
<sequence length="245" mass="28975">MFEKIQHSRILFIGLIIVVVIFGVFKTYYTELKDRESIINELDKTFGKTAYTINLTEKRFINGSTYTVTLNDYPQAPFIIWRGYSGAIVPPFLLWIEGKEPTIYYDYTRSIGELAVLDYCKTYNVKNPVVKEYVGSPPEYYINAYNDGYFLFSIDTESLVEVEKCYRDVVNFINFIEEKYPILLKNNAFITNVCVYGLHLKGYHPDEDGRWYWHTSFYVYKSYNEKEKITPWETIHENLLSKIEE</sequence>
<feature type="transmembrane region" description="Helical" evidence="1">
    <location>
        <begin position="12"/>
        <end position="29"/>
    </location>
</feature>
<evidence type="ECO:0000313" key="2">
    <source>
        <dbReference type="EMBL" id="RID94117.1"/>
    </source>
</evidence>
<keyword evidence="1" id="KW-0472">Membrane</keyword>
<accession>A0ABX9MAG5</accession>
<gene>
    <name evidence="2" type="ORF">DX915_00820</name>
</gene>
<name>A0ABX9MAG5_9FIRM</name>
<comment type="caution">
    <text evidence="2">The sequence shown here is derived from an EMBL/GenBank/DDBJ whole genome shotgun (WGS) entry which is preliminary data.</text>
</comment>
<dbReference type="EMBL" id="QWKU01000001">
    <property type="protein sequence ID" value="RID94117.1"/>
    <property type="molecule type" value="Genomic_DNA"/>
</dbReference>
<keyword evidence="1" id="KW-0812">Transmembrane</keyword>
<keyword evidence="1" id="KW-1133">Transmembrane helix</keyword>